<keyword evidence="3" id="KW-1185">Reference proteome</keyword>
<sequence length="205" mass="23408">SMSPLLLLLFMSTPAFSGPFKPIYDLVGAAVNEGKAQLEFPWPWTPRIPLCYKPADDFIFSEFVQDLFADEAGFRFSQIKFNNTSKDEPGLVFTHLAPKTIAAIEPHLGKMRDLLEKTLDKASWGFFALLFTRNFALIMETSHLAERPVAYDEAVAIAHNDVATAYAKLPAKSREIIDRFFCVRRTPVDRTRYVTQILSWYKYMV</sequence>
<gene>
    <name evidence="2" type="ORF">PFISCL1PPCAC_22858</name>
</gene>
<accession>A0AAV5WH14</accession>
<dbReference type="EMBL" id="BTSY01000006">
    <property type="protein sequence ID" value="GMT31561.1"/>
    <property type="molecule type" value="Genomic_DNA"/>
</dbReference>
<protein>
    <submittedName>
        <fullName evidence="2">Uncharacterized protein</fullName>
    </submittedName>
</protein>
<feature type="signal peptide" evidence="1">
    <location>
        <begin position="1"/>
        <end position="17"/>
    </location>
</feature>
<comment type="caution">
    <text evidence="2">The sequence shown here is derived from an EMBL/GenBank/DDBJ whole genome shotgun (WGS) entry which is preliminary data.</text>
</comment>
<name>A0AAV5WH14_9BILA</name>
<organism evidence="2 3">
    <name type="scientific">Pristionchus fissidentatus</name>
    <dbReference type="NCBI Taxonomy" id="1538716"/>
    <lineage>
        <taxon>Eukaryota</taxon>
        <taxon>Metazoa</taxon>
        <taxon>Ecdysozoa</taxon>
        <taxon>Nematoda</taxon>
        <taxon>Chromadorea</taxon>
        <taxon>Rhabditida</taxon>
        <taxon>Rhabditina</taxon>
        <taxon>Diplogasteromorpha</taxon>
        <taxon>Diplogasteroidea</taxon>
        <taxon>Neodiplogasteridae</taxon>
        <taxon>Pristionchus</taxon>
    </lineage>
</organism>
<evidence type="ECO:0000256" key="1">
    <source>
        <dbReference type="SAM" id="SignalP"/>
    </source>
</evidence>
<feature type="non-terminal residue" evidence="2">
    <location>
        <position position="1"/>
    </location>
</feature>
<dbReference type="AlphaFoldDB" id="A0AAV5WH14"/>
<evidence type="ECO:0000313" key="3">
    <source>
        <dbReference type="Proteomes" id="UP001432322"/>
    </source>
</evidence>
<reference evidence="2" key="1">
    <citation type="submission" date="2023-10" db="EMBL/GenBank/DDBJ databases">
        <title>Genome assembly of Pristionchus species.</title>
        <authorList>
            <person name="Yoshida K."/>
            <person name="Sommer R.J."/>
        </authorList>
    </citation>
    <scope>NUCLEOTIDE SEQUENCE</scope>
    <source>
        <strain evidence="2">RS5133</strain>
    </source>
</reference>
<keyword evidence="1" id="KW-0732">Signal</keyword>
<feature type="chain" id="PRO_5043730778" evidence="1">
    <location>
        <begin position="18"/>
        <end position="205"/>
    </location>
</feature>
<evidence type="ECO:0000313" key="2">
    <source>
        <dbReference type="EMBL" id="GMT31561.1"/>
    </source>
</evidence>
<proteinExistence type="predicted"/>
<dbReference type="Proteomes" id="UP001432322">
    <property type="component" value="Unassembled WGS sequence"/>
</dbReference>